<dbReference type="PROSITE" id="PS51299">
    <property type="entry name" value="HTH_APSES"/>
    <property type="match status" value="1"/>
</dbReference>
<dbReference type="SMART" id="SM01252">
    <property type="entry name" value="KilA-N"/>
    <property type="match status" value="1"/>
</dbReference>
<dbReference type="FunFam" id="3.10.260.10:FF:000001">
    <property type="entry name" value="APSES transcription factor (MbpA)"/>
    <property type="match status" value="1"/>
</dbReference>
<feature type="compositionally biased region" description="Low complexity" evidence="5">
    <location>
        <begin position="512"/>
        <end position="523"/>
    </location>
</feature>
<accession>A0A1R1YFG2</accession>
<feature type="coiled-coil region" evidence="4">
    <location>
        <begin position="809"/>
        <end position="861"/>
    </location>
</feature>
<evidence type="ECO:0000256" key="4">
    <source>
        <dbReference type="SAM" id="Coils"/>
    </source>
</evidence>
<keyword evidence="4" id="KW-0175">Coiled coil</keyword>
<dbReference type="Proteomes" id="UP000187283">
    <property type="component" value="Unassembled WGS sequence"/>
</dbReference>
<feature type="repeat" description="ANK" evidence="3">
    <location>
        <begin position="578"/>
        <end position="610"/>
    </location>
</feature>
<feature type="compositionally biased region" description="Polar residues" evidence="5">
    <location>
        <begin position="487"/>
        <end position="496"/>
    </location>
</feature>
<keyword evidence="7" id="KW-0132">Cell division</keyword>
<dbReference type="InterPro" id="IPR036887">
    <property type="entry name" value="HTH_APSES_sf"/>
</dbReference>
<comment type="caution">
    <text evidence="7">The sequence shown here is derived from an EMBL/GenBank/DDBJ whole genome shotgun (WGS) entry which is preliminary data.</text>
</comment>
<dbReference type="AlphaFoldDB" id="A0A1R1YFG2"/>
<dbReference type="Pfam" id="PF04383">
    <property type="entry name" value="KilA-N"/>
    <property type="match status" value="1"/>
</dbReference>
<sequence length="1146" mass="128030">MSDIHAYSRVYSAIYSGVPVYEMVCRGVAVMRRRPDSWLNATQILKVAGIDKGRRTKILEREVLNSKHEKVQGGYGKYQGTWVPFERGVQLSEQYGVMEYLKPIIEYDPELTENGVDQTPTKAELKQKMDLEQKIISKRNIISANKKRKDVPKNSIMDPPPLAPAIIKRSKENDINFRNDQAKFYSSLSDFPKNKNIYFNTFNNHSQPNQHFIRPDGFVDPGGIKYPIFPGNSLNNPTPKANNKPYSSAPIVQPLLPNPAESPNDNINNQPNNESKQEKRILMGLFMNDDPSFIPSWLSDTSTNTLNGVEISNILNVTIDDQGHTAVHWAAALARIEVLDLLLTRGADARNLNFEGESALIKAVQVINNYENQSFHDLLELLHDAIPLTDKNNRSVFHHISLTSGVEGRRKASYFYLECLLGWISRLSGGFIVENSPSGSNSHSHSNSSNSSSMNSSHLSNSGSKSKSQSTFSTPASRDPKVENGITPKSSDSQYKNSDENSRYQPSSTYHNSKQNNTNSNSNIKMGFFTPQTKSTSMYLQRNINNNPGKYSKGEDSPLYPIVNNADFLSFLDLKDANGDTALNIAAQFNDRTLIQLLISAGASIDIPNRAGIKPSDFWSTDTYTKNLVANFTAPRERTSSGFDISPTNSTPRSLAPYHSSAPPTTMVQSSNSNSDYFVSPTKSSYHNGPSKNILNSATTLKTTKSKSQSENILNSDNADYRSSRNLATNLELAFKNSSYPNTDPSIEQKSNILPNINSMFKRGHAIEDFVSNSSTPVKSSELADPHLYNKNIGVGEFVIGSQGKKSTLNAIRQLMDDLESEFREQLEKKQIEFDVLENILSDTRKELSVAQENISKLSSKISSAEFVKAKLTGFGKVLSNMKPNSYISDDQLKNLQESFNLIYDFQGGTHPRSKDELDSFSSVFGFEQGQKLIYELNQAITIEIDPIISIYQDESNPDKNIEDILNRLKNKSLESIEYTKLSLLFLDQLSDSLSHSNIPRLILKKSNGILREFISKFERVINSLETFSNTERFSLNGMCKDSTATFSRSDSNCNNNSINNIAEMDNSNRSNNSSSVSLSCQSDSNNKYRNLLAGLLQVNENELDSNVDRIYELVRNNQDCGDSLPDSLKERIKKMIDSPLSLPPK</sequence>
<dbReference type="EMBL" id="LSSN01000133">
    <property type="protein sequence ID" value="OMJ25657.1"/>
    <property type="molecule type" value="Genomic_DNA"/>
</dbReference>
<evidence type="ECO:0000256" key="2">
    <source>
        <dbReference type="ARBA" id="ARBA00023043"/>
    </source>
</evidence>
<dbReference type="GO" id="GO:0030907">
    <property type="term" value="C:MBF transcription complex"/>
    <property type="evidence" value="ECO:0007669"/>
    <property type="project" value="TreeGrafter"/>
</dbReference>
<feature type="region of interest" description="Disordered" evidence="5">
    <location>
        <begin position="436"/>
        <end position="528"/>
    </location>
</feature>
<gene>
    <name evidence="7" type="ORF">AYI70_g745</name>
</gene>
<dbReference type="SMART" id="SM00248">
    <property type="entry name" value="ANK"/>
    <property type="match status" value="3"/>
</dbReference>
<evidence type="ECO:0000256" key="3">
    <source>
        <dbReference type="PROSITE-ProRule" id="PRU00023"/>
    </source>
</evidence>
<dbReference type="SUPFAM" id="SSF54616">
    <property type="entry name" value="DNA-binding domain of Mlu1-box binding protein MBP1"/>
    <property type="match status" value="1"/>
</dbReference>
<proteinExistence type="predicted"/>
<evidence type="ECO:0000313" key="7">
    <source>
        <dbReference type="EMBL" id="OMJ25657.1"/>
    </source>
</evidence>
<dbReference type="InterPro" id="IPR036770">
    <property type="entry name" value="Ankyrin_rpt-contain_sf"/>
</dbReference>
<dbReference type="PANTHER" id="PTHR43828">
    <property type="entry name" value="ASPARAGINASE"/>
    <property type="match status" value="1"/>
</dbReference>
<dbReference type="InterPro" id="IPR002110">
    <property type="entry name" value="Ankyrin_rpt"/>
</dbReference>
<keyword evidence="2 3" id="KW-0040">ANK repeat</keyword>
<dbReference type="Gene3D" id="3.10.260.10">
    <property type="entry name" value="Transcription regulator HTH, APSES-type DNA-binding domain"/>
    <property type="match status" value="1"/>
</dbReference>
<protein>
    <submittedName>
        <fullName evidence="7">Cell division cycle-related protein res2/pct1</fullName>
    </submittedName>
</protein>
<evidence type="ECO:0000256" key="1">
    <source>
        <dbReference type="ARBA" id="ARBA00022737"/>
    </source>
</evidence>
<dbReference type="GO" id="GO:0033309">
    <property type="term" value="C:SBF transcription complex"/>
    <property type="evidence" value="ECO:0007669"/>
    <property type="project" value="TreeGrafter"/>
</dbReference>
<feature type="compositionally biased region" description="Low complexity" evidence="5">
    <location>
        <begin position="436"/>
        <end position="470"/>
    </location>
</feature>
<dbReference type="PROSITE" id="PS50088">
    <property type="entry name" value="ANK_REPEAT"/>
    <property type="match status" value="2"/>
</dbReference>
<evidence type="ECO:0000313" key="8">
    <source>
        <dbReference type="Proteomes" id="UP000187283"/>
    </source>
</evidence>
<dbReference type="GO" id="GO:0003677">
    <property type="term" value="F:DNA binding"/>
    <property type="evidence" value="ECO:0007669"/>
    <property type="project" value="InterPro"/>
</dbReference>
<organism evidence="7 8">
    <name type="scientific">Smittium culicis</name>
    <dbReference type="NCBI Taxonomy" id="133412"/>
    <lineage>
        <taxon>Eukaryota</taxon>
        <taxon>Fungi</taxon>
        <taxon>Fungi incertae sedis</taxon>
        <taxon>Zoopagomycota</taxon>
        <taxon>Kickxellomycotina</taxon>
        <taxon>Harpellomycetes</taxon>
        <taxon>Harpellales</taxon>
        <taxon>Legeriomycetaceae</taxon>
        <taxon>Smittium</taxon>
    </lineage>
</organism>
<feature type="compositionally biased region" description="Polar residues" evidence="5">
    <location>
        <begin position="662"/>
        <end position="695"/>
    </location>
</feature>
<name>A0A1R1YFG2_9FUNG</name>
<feature type="region of interest" description="Disordered" evidence="5">
    <location>
        <begin position="637"/>
        <end position="695"/>
    </location>
</feature>
<reference evidence="7 8" key="1">
    <citation type="submission" date="2017-01" db="EMBL/GenBank/DDBJ databases">
        <authorList>
            <person name="Mah S.A."/>
            <person name="Swanson W.J."/>
            <person name="Moy G.W."/>
            <person name="Vacquier V.D."/>
        </authorList>
    </citation>
    <scope>NUCLEOTIDE SEQUENCE [LARGE SCALE GENOMIC DNA]</scope>
    <source>
        <strain evidence="7 8">GSMNP</strain>
    </source>
</reference>
<dbReference type="GO" id="GO:0051301">
    <property type="term" value="P:cell division"/>
    <property type="evidence" value="ECO:0007669"/>
    <property type="project" value="UniProtKB-KW"/>
</dbReference>
<keyword evidence="1" id="KW-0677">Repeat</keyword>
<dbReference type="STRING" id="133412.A0A1R1YFG2"/>
<dbReference type="Pfam" id="PF00023">
    <property type="entry name" value="Ank"/>
    <property type="match status" value="2"/>
</dbReference>
<evidence type="ECO:0000259" key="6">
    <source>
        <dbReference type="PROSITE" id="PS51299"/>
    </source>
</evidence>
<dbReference type="InterPro" id="IPR051642">
    <property type="entry name" value="SWI6-like"/>
</dbReference>
<feature type="domain" description="HTH APSES-type" evidence="6">
    <location>
        <begin position="10"/>
        <end position="120"/>
    </location>
</feature>
<dbReference type="PANTHER" id="PTHR43828:SF3">
    <property type="entry name" value="CHROMO DOMAIN-CONTAINING PROTEIN"/>
    <property type="match status" value="1"/>
</dbReference>
<dbReference type="PROSITE" id="PS50297">
    <property type="entry name" value="ANK_REP_REGION"/>
    <property type="match status" value="2"/>
</dbReference>
<feature type="compositionally biased region" description="Polar residues" evidence="5">
    <location>
        <begin position="640"/>
        <end position="653"/>
    </location>
</feature>
<keyword evidence="8" id="KW-1185">Reference proteome</keyword>
<dbReference type="SUPFAM" id="SSF48403">
    <property type="entry name" value="Ankyrin repeat"/>
    <property type="match status" value="1"/>
</dbReference>
<feature type="repeat" description="ANK" evidence="3">
    <location>
        <begin position="322"/>
        <end position="354"/>
    </location>
</feature>
<dbReference type="GO" id="GO:0001228">
    <property type="term" value="F:DNA-binding transcription activator activity, RNA polymerase II-specific"/>
    <property type="evidence" value="ECO:0007669"/>
    <property type="project" value="UniProtKB-ARBA"/>
</dbReference>
<dbReference type="OrthoDB" id="6718656at2759"/>
<dbReference type="Gene3D" id="1.25.40.20">
    <property type="entry name" value="Ankyrin repeat-containing domain"/>
    <property type="match status" value="1"/>
</dbReference>
<evidence type="ECO:0000256" key="5">
    <source>
        <dbReference type="SAM" id="MobiDB-lite"/>
    </source>
</evidence>
<dbReference type="InterPro" id="IPR018004">
    <property type="entry name" value="KilA/APSES_HTH"/>
</dbReference>
<keyword evidence="7" id="KW-0131">Cell cycle</keyword>
<dbReference type="InterPro" id="IPR003163">
    <property type="entry name" value="Tscrpt_reg_HTH_APSES-type"/>
</dbReference>